<feature type="compositionally biased region" description="Acidic residues" evidence="5">
    <location>
        <begin position="297"/>
        <end position="310"/>
    </location>
</feature>
<keyword evidence="2" id="KW-0805">Transcription regulation</keyword>
<keyword evidence="4" id="KW-0539">Nucleus</keyword>
<feature type="compositionally biased region" description="Low complexity" evidence="5">
    <location>
        <begin position="159"/>
        <end position="188"/>
    </location>
</feature>
<feature type="region of interest" description="Disordered" evidence="5">
    <location>
        <begin position="149"/>
        <end position="189"/>
    </location>
</feature>
<evidence type="ECO:0000256" key="4">
    <source>
        <dbReference type="ARBA" id="ARBA00023242"/>
    </source>
</evidence>
<evidence type="ECO:0000256" key="2">
    <source>
        <dbReference type="ARBA" id="ARBA00023015"/>
    </source>
</evidence>
<keyword evidence="8" id="KW-1185">Reference proteome</keyword>
<comment type="subcellular location">
    <subcellularLocation>
        <location evidence="1">Nucleus</location>
    </subcellularLocation>
</comment>
<dbReference type="SMART" id="SM00576">
    <property type="entry name" value="BTP"/>
    <property type="match status" value="1"/>
</dbReference>
<comment type="caution">
    <text evidence="7">The sequence shown here is derived from an EMBL/GenBank/DDBJ whole genome shotgun (WGS) entry which is preliminary data.</text>
</comment>
<evidence type="ECO:0000313" key="7">
    <source>
        <dbReference type="EMBL" id="KAL3233649.1"/>
    </source>
</evidence>
<evidence type="ECO:0000256" key="3">
    <source>
        <dbReference type="ARBA" id="ARBA00023163"/>
    </source>
</evidence>
<dbReference type="EMBL" id="JBEVYD010000004">
    <property type="protein sequence ID" value="KAL3233649.1"/>
    <property type="molecule type" value="Genomic_DNA"/>
</dbReference>
<dbReference type="InterPro" id="IPR009072">
    <property type="entry name" value="Histone-fold"/>
</dbReference>
<name>A0ABR4NXV0_9SACH</name>
<dbReference type="InterPro" id="IPR006565">
    <property type="entry name" value="BTP"/>
</dbReference>
<evidence type="ECO:0000313" key="8">
    <source>
        <dbReference type="Proteomes" id="UP001623330"/>
    </source>
</evidence>
<dbReference type="Proteomes" id="UP001623330">
    <property type="component" value="Unassembled WGS sequence"/>
</dbReference>
<dbReference type="Pfam" id="PF07524">
    <property type="entry name" value="Bromo_TP"/>
    <property type="match status" value="1"/>
</dbReference>
<proteinExistence type="predicted"/>
<gene>
    <name evidence="7" type="ORF">RNJ44_03689</name>
</gene>
<reference evidence="7 8" key="1">
    <citation type="submission" date="2024-05" db="EMBL/GenBank/DDBJ databases">
        <title>Long read based assembly of the Candida bracarensis genome reveals expanded adhesin content.</title>
        <authorList>
            <person name="Marcet-Houben M."/>
            <person name="Ksiezopolska E."/>
            <person name="Gabaldon T."/>
        </authorList>
    </citation>
    <scope>NUCLEOTIDE SEQUENCE [LARGE SCALE GENOMIC DNA]</scope>
    <source>
        <strain evidence="7 8">CBM6</strain>
    </source>
</reference>
<feature type="domain" description="Bromodomain associated" evidence="6">
    <location>
        <begin position="5"/>
        <end position="81"/>
    </location>
</feature>
<evidence type="ECO:0000259" key="6">
    <source>
        <dbReference type="SMART" id="SM00576"/>
    </source>
</evidence>
<evidence type="ECO:0000256" key="5">
    <source>
        <dbReference type="SAM" id="MobiDB-lite"/>
    </source>
</evidence>
<evidence type="ECO:0000256" key="1">
    <source>
        <dbReference type="ARBA" id="ARBA00004123"/>
    </source>
</evidence>
<organism evidence="7 8">
    <name type="scientific">Nakaseomyces bracarensis</name>
    <dbReference type="NCBI Taxonomy" id="273131"/>
    <lineage>
        <taxon>Eukaryota</taxon>
        <taxon>Fungi</taxon>
        <taxon>Dikarya</taxon>
        <taxon>Ascomycota</taxon>
        <taxon>Saccharomycotina</taxon>
        <taxon>Saccharomycetes</taxon>
        <taxon>Saccharomycetales</taxon>
        <taxon>Saccharomycetaceae</taxon>
        <taxon>Nakaseomyces</taxon>
    </lineage>
</organism>
<dbReference type="CDD" id="cd00076">
    <property type="entry name" value="HFD_SF"/>
    <property type="match status" value="1"/>
</dbReference>
<accession>A0ABR4NXV0</accession>
<feature type="region of interest" description="Disordered" evidence="5">
    <location>
        <begin position="296"/>
        <end position="321"/>
    </location>
</feature>
<keyword evidence="3" id="KW-0804">Transcription</keyword>
<sequence>MSSNEAFFYGLLRVSMLQLLRATGFDRALPATVDSFTDLYVKYLELLTGEVRSVMEARGGGGVAVQDLTLALQNLKAINPVDVLDVYGERDLEASQVSGIESFKRWCVDEQNRITRQVAIPSVDLLTAEGDGFKTTKPLSAIPEYINQLQQQREPTPPSKQQQSQSQPQLPLVQAQPKQPMLPPLQQQQDEHEHELIEELINNGETDDWIRMVLARQRIELGKKHSNMSGTLENLPNIPSLKFSSLRELASSREDGKNELLPTTLNETLSKEDHLLRLLPIKRPEDRLDNIILSFEEPAEDSENEEDMTNEDFHSDSASPSNVDHVMVDEEPTIPLQQYENIQDGIDIPMDYQLDNPDAIFDEQEDMDNTFQRRASLDFGNEF</sequence>
<protein>
    <submittedName>
        <fullName evidence="7">Transcription initiation factor TFIID subunit 3</fullName>
    </submittedName>
</protein>
<dbReference type="Gene3D" id="1.10.20.10">
    <property type="entry name" value="Histone, subunit A"/>
    <property type="match status" value="1"/>
</dbReference>